<dbReference type="InterPro" id="IPR001041">
    <property type="entry name" value="2Fe-2S_ferredoxin-type"/>
</dbReference>
<keyword evidence="1" id="KW-0813">Transport</keyword>
<keyword evidence="3" id="KW-0274">FAD</keyword>
<sequence>MSMITVNPSGKFFESIAGESILDAALRSGIMLKHGCRDGRCGDCRTSLETPISPTAISYPTGLQLQASDLAGETILCCQAQTNQDLVLTAPEVTELDGISIQKLVSRVLNKYLVSSDVVLLKLMLAPGSEFPYRAGQYVDITLPNSVTRSYSMATRHVEDNAIELHIRLKPDGVGTPYIFNELAQRKMVTIEGPYGSFYLRKTQASIILLASGTGFAPIKAIIEQLIEEQKIVNSTTRPVRLYWGGRSAEDLYMSTLCEQWSNDLSWFDYVPVVSEKTENWPGRTGFVHHVIMEDFADLSLYEVYACGAPIVIESARHDLVKERQLLLDSFYSDTFL</sequence>
<evidence type="ECO:0000256" key="4">
    <source>
        <dbReference type="ARBA" id="ARBA00023004"/>
    </source>
</evidence>
<evidence type="ECO:0000313" key="7">
    <source>
        <dbReference type="EMBL" id="QKK81875.1"/>
    </source>
</evidence>
<dbReference type="InterPro" id="IPR012675">
    <property type="entry name" value="Beta-grasp_dom_sf"/>
</dbReference>
<dbReference type="SUPFAM" id="SSF63380">
    <property type="entry name" value="Riboflavin synthase domain-like"/>
    <property type="match status" value="1"/>
</dbReference>
<dbReference type="InterPro" id="IPR017938">
    <property type="entry name" value="Riboflavin_synthase-like_b-brl"/>
</dbReference>
<organism evidence="7 8">
    <name type="scientific">Marinomonas primoryensis</name>
    <dbReference type="NCBI Taxonomy" id="178399"/>
    <lineage>
        <taxon>Bacteria</taxon>
        <taxon>Pseudomonadati</taxon>
        <taxon>Pseudomonadota</taxon>
        <taxon>Gammaproteobacteria</taxon>
        <taxon>Oceanospirillales</taxon>
        <taxon>Oceanospirillaceae</taxon>
        <taxon>Marinomonas</taxon>
    </lineage>
</organism>
<dbReference type="Gene3D" id="2.40.30.10">
    <property type="entry name" value="Translation factors"/>
    <property type="match status" value="1"/>
</dbReference>
<protein>
    <submittedName>
        <fullName evidence="7">NADH:ubiquinone oxidoreductase</fullName>
    </submittedName>
</protein>
<dbReference type="AlphaFoldDB" id="A0A859CYX0"/>
<evidence type="ECO:0000259" key="6">
    <source>
        <dbReference type="PROSITE" id="PS51384"/>
    </source>
</evidence>
<dbReference type="PROSITE" id="PS51384">
    <property type="entry name" value="FAD_FR"/>
    <property type="match status" value="1"/>
</dbReference>
<evidence type="ECO:0000313" key="8">
    <source>
        <dbReference type="Proteomes" id="UP000509371"/>
    </source>
</evidence>
<dbReference type="InterPro" id="IPR008333">
    <property type="entry name" value="Cbr1-like_FAD-bd_dom"/>
</dbReference>
<dbReference type="RefSeq" id="WP_176336215.1">
    <property type="nucleotide sequence ID" value="NZ_BAAAEF010000032.1"/>
</dbReference>
<dbReference type="PRINTS" id="PR00410">
    <property type="entry name" value="PHEHYDRXLASE"/>
</dbReference>
<dbReference type="PROSITE" id="PS51085">
    <property type="entry name" value="2FE2S_FER_2"/>
    <property type="match status" value="1"/>
</dbReference>
<dbReference type="PANTHER" id="PTHR43644">
    <property type="entry name" value="NA(+)-TRANSLOCATING NADH-QUINONE REDUCTASE SUBUNIT"/>
    <property type="match status" value="1"/>
</dbReference>
<dbReference type="Gene3D" id="3.10.20.30">
    <property type="match status" value="1"/>
</dbReference>
<evidence type="ECO:0000256" key="2">
    <source>
        <dbReference type="ARBA" id="ARBA00022630"/>
    </source>
</evidence>
<dbReference type="SUPFAM" id="SSF54292">
    <property type="entry name" value="2Fe-2S ferredoxin-like"/>
    <property type="match status" value="1"/>
</dbReference>
<dbReference type="InterPro" id="IPR039261">
    <property type="entry name" value="FNR_nucleotide-bd"/>
</dbReference>
<dbReference type="Proteomes" id="UP000509371">
    <property type="component" value="Chromosome"/>
</dbReference>
<dbReference type="InterPro" id="IPR036010">
    <property type="entry name" value="2Fe-2S_ferredoxin-like_sf"/>
</dbReference>
<dbReference type="Pfam" id="PF00111">
    <property type="entry name" value="Fer2"/>
    <property type="match status" value="1"/>
</dbReference>
<evidence type="ECO:0000259" key="5">
    <source>
        <dbReference type="PROSITE" id="PS51085"/>
    </source>
</evidence>
<gene>
    <name evidence="7" type="ORF">MP3633_3148</name>
</gene>
<dbReference type="InterPro" id="IPR001709">
    <property type="entry name" value="Flavoprot_Pyr_Nucl_cyt_Rdtase"/>
</dbReference>
<dbReference type="PANTHER" id="PTHR43644:SF1">
    <property type="entry name" value="NAD(P)H-FLAVIN REDUCTASE"/>
    <property type="match status" value="1"/>
</dbReference>
<dbReference type="InterPro" id="IPR017927">
    <property type="entry name" value="FAD-bd_FR_type"/>
</dbReference>
<accession>A0A859CYX0</accession>
<evidence type="ECO:0000256" key="3">
    <source>
        <dbReference type="ARBA" id="ARBA00022827"/>
    </source>
</evidence>
<feature type="domain" description="FAD-binding FR-type" evidence="6">
    <location>
        <begin position="101"/>
        <end position="201"/>
    </location>
</feature>
<dbReference type="SUPFAM" id="SSF52343">
    <property type="entry name" value="Ferredoxin reductase-like, C-terminal NADP-linked domain"/>
    <property type="match status" value="1"/>
</dbReference>
<dbReference type="Pfam" id="PF00970">
    <property type="entry name" value="FAD_binding_6"/>
    <property type="match status" value="1"/>
</dbReference>
<dbReference type="PRINTS" id="PR00371">
    <property type="entry name" value="FPNCR"/>
</dbReference>
<dbReference type="Pfam" id="PF00175">
    <property type="entry name" value="NAD_binding_1"/>
    <property type="match status" value="1"/>
</dbReference>
<feature type="domain" description="2Fe-2S ferredoxin-type" evidence="5">
    <location>
        <begin position="2"/>
        <end position="94"/>
    </location>
</feature>
<dbReference type="InterPro" id="IPR001433">
    <property type="entry name" value="OxRdtase_FAD/NAD-bd"/>
</dbReference>
<name>A0A859CYX0_9GAMM</name>
<keyword evidence="2" id="KW-0285">Flavoprotein</keyword>
<dbReference type="GO" id="GO:0016491">
    <property type="term" value="F:oxidoreductase activity"/>
    <property type="evidence" value="ECO:0007669"/>
    <property type="project" value="InterPro"/>
</dbReference>
<proteinExistence type="predicted"/>
<keyword evidence="4" id="KW-0408">Iron</keyword>
<dbReference type="CDD" id="cd06189">
    <property type="entry name" value="flavin_oxioreductase"/>
    <property type="match status" value="1"/>
</dbReference>
<dbReference type="EMBL" id="CP054301">
    <property type="protein sequence ID" value="QKK81875.1"/>
    <property type="molecule type" value="Genomic_DNA"/>
</dbReference>
<keyword evidence="7" id="KW-0830">Ubiquinone</keyword>
<dbReference type="CDD" id="cd00207">
    <property type="entry name" value="fer2"/>
    <property type="match status" value="1"/>
</dbReference>
<dbReference type="Gene3D" id="3.40.50.80">
    <property type="entry name" value="Nucleotide-binding domain of ferredoxin-NADP reductase (FNR) module"/>
    <property type="match status" value="1"/>
</dbReference>
<dbReference type="KEGG" id="mpri:MP3633_3148"/>
<dbReference type="GO" id="GO:0051536">
    <property type="term" value="F:iron-sulfur cluster binding"/>
    <property type="evidence" value="ECO:0007669"/>
    <property type="project" value="InterPro"/>
</dbReference>
<evidence type="ECO:0000256" key="1">
    <source>
        <dbReference type="ARBA" id="ARBA00022448"/>
    </source>
</evidence>
<reference evidence="7 8" key="1">
    <citation type="submission" date="2020-06" db="EMBL/GenBank/DDBJ databases">
        <authorList>
            <person name="Voronona O.L."/>
            <person name="Aksenova E.I."/>
            <person name="Kunda M.S."/>
            <person name="Semenov A.N."/>
            <person name="Ryzhova N."/>
        </authorList>
    </citation>
    <scope>NUCLEOTIDE SEQUENCE [LARGE SCALE GENOMIC DNA]</scope>
    <source>
        <strain evidence="7 8">MPKMM3633</strain>
    </source>
</reference>